<evidence type="ECO:0000313" key="1">
    <source>
        <dbReference type="EMBL" id="KAH6946030.1"/>
    </source>
</evidence>
<comment type="caution">
    <text evidence="1">The sequence shown here is derived from an EMBL/GenBank/DDBJ whole genome shotgun (WGS) entry which is preliminary data.</text>
</comment>
<reference evidence="1" key="1">
    <citation type="submission" date="2020-05" db="EMBL/GenBank/DDBJ databases">
        <title>Large-scale comparative analyses of tick genomes elucidate their genetic diversity and vector capacities.</title>
        <authorList>
            <person name="Jia N."/>
            <person name="Wang J."/>
            <person name="Shi W."/>
            <person name="Du L."/>
            <person name="Sun Y."/>
            <person name="Zhan W."/>
            <person name="Jiang J."/>
            <person name="Wang Q."/>
            <person name="Zhang B."/>
            <person name="Ji P."/>
            <person name="Sakyi L.B."/>
            <person name="Cui X."/>
            <person name="Yuan T."/>
            <person name="Jiang B."/>
            <person name="Yang W."/>
            <person name="Lam T.T.-Y."/>
            <person name="Chang Q."/>
            <person name="Ding S."/>
            <person name="Wang X."/>
            <person name="Zhu J."/>
            <person name="Ruan X."/>
            <person name="Zhao L."/>
            <person name="Wei J."/>
            <person name="Que T."/>
            <person name="Du C."/>
            <person name="Cheng J."/>
            <person name="Dai P."/>
            <person name="Han X."/>
            <person name="Huang E."/>
            <person name="Gao Y."/>
            <person name="Liu J."/>
            <person name="Shao H."/>
            <person name="Ye R."/>
            <person name="Li L."/>
            <person name="Wei W."/>
            <person name="Wang X."/>
            <person name="Wang C."/>
            <person name="Yang T."/>
            <person name="Huo Q."/>
            <person name="Li W."/>
            <person name="Guo W."/>
            <person name="Chen H."/>
            <person name="Zhou L."/>
            <person name="Ni X."/>
            <person name="Tian J."/>
            <person name="Zhou Y."/>
            <person name="Sheng Y."/>
            <person name="Liu T."/>
            <person name="Pan Y."/>
            <person name="Xia L."/>
            <person name="Li J."/>
            <person name="Zhao F."/>
            <person name="Cao W."/>
        </authorList>
    </citation>
    <scope>NUCLEOTIDE SEQUENCE</scope>
    <source>
        <strain evidence="1">Hyas-2018</strain>
    </source>
</reference>
<gene>
    <name evidence="1" type="ORF">HPB50_011273</name>
</gene>
<keyword evidence="2" id="KW-1185">Reference proteome</keyword>
<organism evidence="1 2">
    <name type="scientific">Hyalomma asiaticum</name>
    <name type="common">Tick</name>
    <dbReference type="NCBI Taxonomy" id="266040"/>
    <lineage>
        <taxon>Eukaryota</taxon>
        <taxon>Metazoa</taxon>
        <taxon>Ecdysozoa</taxon>
        <taxon>Arthropoda</taxon>
        <taxon>Chelicerata</taxon>
        <taxon>Arachnida</taxon>
        <taxon>Acari</taxon>
        <taxon>Parasitiformes</taxon>
        <taxon>Ixodida</taxon>
        <taxon>Ixodoidea</taxon>
        <taxon>Ixodidae</taxon>
        <taxon>Hyalomminae</taxon>
        <taxon>Hyalomma</taxon>
    </lineage>
</organism>
<proteinExistence type="predicted"/>
<sequence length="66" mass="7580">MLAYIQYEIDSTTAVVEHTAVKDFTPENISDFDPAYIYDVWWSGDETTDGGFYKARVLHMAVWDSP</sequence>
<evidence type="ECO:0000313" key="2">
    <source>
        <dbReference type="Proteomes" id="UP000821845"/>
    </source>
</evidence>
<dbReference type="EMBL" id="CM023481">
    <property type="protein sequence ID" value="KAH6946030.1"/>
    <property type="molecule type" value="Genomic_DNA"/>
</dbReference>
<name>A0ACB7TGG7_HYAAI</name>
<dbReference type="Proteomes" id="UP000821845">
    <property type="component" value="Chromosome 1"/>
</dbReference>
<protein>
    <submittedName>
        <fullName evidence="1">Uncharacterized protein</fullName>
    </submittedName>
</protein>
<accession>A0ACB7TGG7</accession>